<dbReference type="Proteomes" id="UP000003374">
    <property type="component" value="Unassembled WGS sequence"/>
</dbReference>
<proteinExistence type="inferred from homology"/>
<dbReference type="OrthoDB" id="9798965at2"/>
<evidence type="ECO:0000313" key="6">
    <source>
        <dbReference type="EMBL" id="EAR21876.1"/>
    </source>
</evidence>
<dbReference type="InterPro" id="IPR002114">
    <property type="entry name" value="PTS_HPr_Ser_P_site"/>
</dbReference>
<comment type="subcellular location">
    <subcellularLocation>
        <location evidence="1">Cytoplasm</location>
    </subcellularLocation>
</comment>
<dbReference type="STRING" id="314278.NB231_05796"/>
<feature type="domain" description="HPr" evidence="5">
    <location>
        <begin position="7"/>
        <end position="94"/>
    </location>
</feature>
<evidence type="ECO:0000256" key="1">
    <source>
        <dbReference type="ARBA" id="ARBA00004496"/>
    </source>
</evidence>
<keyword evidence="4" id="KW-0598">Phosphotransferase system</keyword>
<dbReference type="PRINTS" id="PR00107">
    <property type="entry name" value="PHOSPHOCPHPR"/>
</dbReference>
<dbReference type="Gene3D" id="3.30.1340.10">
    <property type="entry name" value="HPr-like"/>
    <property type="match status" value="1"/>
</dbReference>
<dbReference type="GO" id="GO:0005737">
    <property type="term" value="C:cytoplasm"/>
    <property type="evidence" value="ECO:0007669"/>
    <property type="project" value="UniProtKB-SubCell"/>
</dbReference>
<keyword evidence="7" id="KW-1185">Reference proteome</keyword>
<protein>
    <submittedName>
        <fullName evidence="6">Phosphoryl transfer system, HPr</fullName>
    </submittedName>
</protein>
<dbReference type="InterPro" id="IPR001020">
    <property type="entry name" value="PTS_HPr_His_P_site"/>
</dbReference>
<keyword evidence="3" id="KW-0963">Cytoplasm</keyword>
<dbReference type="PROSITE" id="PS00369">
    <property type="entry name" value="PTS_HPR_HIS"/>
    <property type="match status" value="1"/>
</dbReference>
<dbReference type="NCBIfam" id="TIGR01003">
    <property type="entry name" value="PTS_HPr_family"/>
    <property type="match status" value="1"/>
</dbReference>
<dbReference type="HOGENOM" id="CLU_136230_1_1_6"/>
<dbReference type="AlphaFoldDB" id="A4BQM6"/>
<dbReference type="CDD" id="cd00367">
    <property type="entry name" value="PTS-HPr_like"/>
    <property type="match status" value="1"/>
</dbReference>
<dbReference type="SUPFAM" id="SSF55594">
    <property type="entry name" value="HPr-like"/>
    <property type="match status" value="1"/>
</dbReference>
<sequence length="95" mass="10403">MTHNDEFLIREIRITNKLGLHARAAARFVSIASRFHSEIRIKRGSKEVNGKSIMGLLMLAACCGTELLILARGPDAQEALATLAELVDGHFGETE</sequence>
<accession>A4BQM6</accession>
<dbReference type="Pfam" id="PF00381">
    <property type="entry name" value="PTS-HPr"/>
    <property type="match status" value="1"/>
</dbReference>
<evidence type="ECO:0000259" key="5">
    <source>
        <dbReference type="PROSITE" id="PS51350"/>
    </source>
</evidence>
<dbReference type="PANTHER" id="PTHR33705:SF2">
    <property type="entry name" value="PHOSPHOCARRIER PROTEIN NPR"/>
    <property type="match status" value="1"/>
</dbReference>
<dbReference type="GO" id="GO:0009401">
    <property type="term" value="P:phosphoenolpyruvate-dependent sugar phosphotransferase system"/>
    <property type="evidence" value="ECO:0007669"/>
    <property type="project" value="UniProtKB-KW"/>
</dbReference>
<evidence type="ECO:0000256" key="2">
    <source>
        <dbReference type="ARBA" id="ARBA00010736"/>
    </source>
</evidence>
<gene>
    <name evidence="6" type="ORF">NB231_05796</name>
</gene>
<evidence type="ECO:0000313" key="7">
    <source>
        <dbReference type="Proteomes" id="UP000003374"/>
    </source>
</evidence>
<dbReference type="PANTHER" id="PTHR33705">
    <property type="entry name" value="PHOSPHOCARRIER PROTEIN HPR"/>
    <property type="match status" value="1"/>
</dbReference>
<dbReference type="PROSITE" id="PS00589">
    <property type="entry name" value="PTS_HPR_SER"/>
    <property type="match status" value="1"/>
</dbReference>
<comment type="similarity">
    <text evidence="2">Belongs to the HPr family.</text>
</comment>
<dbReference type="eggNOG" id="COG1925">
    <property type="taxonomic scope" value="Bacteria"/>
</dbReference>
<name>A4BQM6_9GAMM</name>
<dbReference type="InterPro" id="IPR035895">
    <property type="entry name" value="HPr-like_sf"/>
</dbReference>
<dbReference type="EMBL" id="AAOF01000005">
    <property type="protein sequence ID" value="EAR21876.1"/>
    <property type="molecule type" value="Genomic_DNA"/>
</dbReference>
<dbReference type="RefSeq" id="WP_005000479.1">
    <property type="nucleotide sequence ID" value="NZ_CH672427.1"/>
</dbReference>
<dbReference type="InterPro" id="IPR000032">
    <property type="entry name" value="HPr-like"/>
</dbReference>
<evidence type="ECO:0000256" key="4">
    <source>
        <dbReference type="ARBA" id="ARBA00022683"/>
    </source>
</evidence>
<organism evidence="6 7">
    <name type="scientific">Nitrococcus mobilis Nb-231</name>
    <dbReference type="NCBI Taxonomy" id="314278"/>
    <lineage>
        <taxon>Bacteria</taxon>
        <taxon>Pseudomonadati</taxon>
        <taxon>Pseudomonadota</taxon>
        <taxon>Gammaproteobacteria</taxon>
        <taxon>Chromatiales</taxon>
        <taxon>Ectothiorhodospiraceae</taxon>
        <taxon>Nitrococcus</taxon>
    </lineage>
</organism>
<dbReference type="InterPro" id="IPR050399">
    <property type="entry name" value="HPr"/>
</dbReference>
<comment type="caution">
    <text evidence="6">The sequence shown here is derived from an EMBL/GenBank/DDBJ whole genome shotgun (WGS) entry which is preliminary data.</text>
</comment>
<evidence type="ECO:0000256" key="3">
    <source>
        <dbReference type="ARBA" id="ARBA00022490"/>
    </source>
</evidence>
<dbReference type="PROSITE" id="PS51350">
    <property type="entry name" value="PTS_HPR_DOM"/>
    <property type="match status" value="1"/>
</dbReference>
<reference evidence="6 7" key="1">
    <citation type="submission" date="2006-02" db="EMBL/GenBank/DDBJ databases">
        <authorList>
            <person name="Waterbury J."/>
            <person name="Ferriera S."/>
            <person name="Johnson J."/>
            <person name="Kravitz S."/>
            <person name="Halpern A."/>
            <person name="Remington K."/>
            <person name="Beeson K."/>
            <person name="Tran B."/>
            <person name="Rogers Y.-H."/>
            <person name="Friedman R."/>
            <person name="Venter J.C."/>
        </authorList>
    </citation>
    <scope>NUCLEOTIDE SEQUENCE [LARGE SCALE GENOMIC DNA]</scope>
    <source>
        <strain evidence="6 7">Nb-231</strain>
    </source>
</reference>